<dbReference type="EMBL" id="DS235418">
    <property type="protein sequence ID" value="EEB15590.1"/>
    <property type="molecule type" value="Genomic_DNA"/>
</dbReference>
<proteinExistence type="inferred from homology"/>
<dbReference type="eggNOG" id="KOG0534">
    <property type="taxonomic scope" value="Eukaryota"/>
</dbReference>
<dbReference type="SMART" id="SM01117">
    <property type="entry name" value="Cyt-b5"/>
    <property type="match status" value="1"/>
</dbReference>
<dbReference type="InterPro" id="IPR018506">
    <property type="entry name" value="Cyt_B5_heme-BS"/>
</dbReference>
<dbReference type="Pfam" id="PF00175">
    <property type="entry name" value="NAD_binding_1"/>
    <property type="match status" value="1"/>
</dbReference>
<dbReference type="FunCoup" id="E0VQD4">
    <property type="interactions" value="1437"/>
</dbReference>
<dbReference type="EnsemblMetazoa" id="PHUM376170-RA">
    <property type="protein sequence ID" value="PHUM376170-PA"/>
    <property type="gene ID" value="PHUM376170"/>
</dbReference>
<keyword evidence="2" id="KW-0349">Heme</keyword>
<evidence type="ECO:0000256" key="4">
    <source>
        <dbReference type="ARBA" id="ARBA00023002"/>
    </source>
</evidence>
<evidence type="ECO:0000313" key="9">
    <source>
        <dbReference type="EnsemblMetazoa" id="PHUM376170-PA"/>
    </source>
</evidence>
<dbReference type="HOGENOM" id="CLU_003827_0_2_1"/>
<dbReference type="GO" id="GO:0020037">
    <property type="term" value="F:heme binding"/>
    <property type="evidence" value="ECO:0007669"/>
    <property type="project" value="InterPro"/>
</dbReference>
<dbReference type="CTD" id="8240229"/>
<keyword evidence="3" id="KW-0479">Metal-binding</keyword>
<evidence type="ECO:0000259" key="7">
    <source>
        <dbReference type="PROSITE" id="PS51384"/>
    </source>
</evidence>
<dbReference type="PANTHER" id="PTHR46237:SF1">
    <property type="entry name" value="CYTOCHROME B5 REDUCTASE 4"/>
    <property type="match status" value="1"/>
</dbReference>
<comment type="similarity">
    <text evidence="1">Belongs to the flavoprotein pyridine nucleotide cytochrome reductase family.</text>
</comment>
<feature type="domain" description="FAD-binding FR-type" evidence="7">
    <location>
        <begin position="271"/>
        <end position="383"/>
    </location>
</feature>
<dbReference type="RefSeq" id="XP_002428328.1">
    <property type="nucleotide sequence ID" value="XM_002428283.1"/>
</dbReference>
<dbReference type="SUPFAM" id="SSF55856">
    <property type="entry name" value="Cytochrome b5-like heme/steroid binding domain"/>
    <property type="match status" value="1"/>
</dbReference>
<dbReference type="PANTHER" id="PTHR46237">
    <property type="entry name" value="CYTOCHROME B5 REDUCTASE 4 FAMILY MEMBER"/>
    <property type="match status" value="1"/>
</dbReference>
<dbReference type="InterPro" id="IPR017938">
    <property type="entry name" value="Riboflavin_synthase-like_b-brl"/>
</dbReference>
<dbReference type="OrthoDB" id="432299at2759"/>
<dbReference type="GO" id="GO:0046872">
    <property type="term" value="F:metal ion binding"/>
    <property type="evidence" value="ECO:0007669"/>
    <property type="project" value="UniProtKB-KW"/>
</dbReference>
<dbReference type="FunFam" id="3.40.50.80:FF:000021">
    <property type="entry name" value="Cytochrome b5 reductase 4"/>
    <property type="match status" value="1"/>
</dbReference>
<dbReference type="SUPFAM" id="SSF49764">
    <property type="entry name" value="HSP20-like chaperones"/>
    <property type="match status" value="1"/>
</dbReference>
<dbReference type="EC" id="1.6.2.2" evidence="8"/>
<evidence type="ECO:0000259" key="6">
    <source>
        <dbReference type="PROSITE" id="PS50255"/>
    </source>
</evidence>
<accession>E0VQD4</accession>
<organism>
    <name type="scientific">Pediculus humanus subsp. corporis</name>
    <name type="common">Body louse</name>
    <dbReference type="NCBI Taxonomy" id="121224"/>
    <lineage>
        <taxon>Eukaryota</taxon>
        <taxon>Metazoa</taxon>
        <taxon>Ecdysozoa</taxon>
        <taxon>Arthropoda</taxon>
        <taxon>Hexapoda</taxon>
        <taxon>Insecta</taxon>
        <taxon>Pterygota</taxon>
        <taxon>Neoptera</taxon>
        <taxon>Paraneoptera</taxon>
        <taxon>Psocodea</taxon>
        <taxon>Troctomorpha</taxon>
        <taxon>Phthiraptera</taxon>
        <taxon>Anoplura</taxon>
        <taxon>Pediculidae</taxon>
        <taxon>Pediculus</taxon>
    </lineage>
</organism>
<dbReference type="EMBL" id="AAZO01004395">
    <property type="status" value="NOT_ANNOTATED_CDS"/>
    <property type="molecule type" value="Genomic_DNA"/>
</dbReference>
<dbReference type="STRING" id="121224.E0VQD4"/>
<dbReference type="OMA" id="ERFSCTN"/>
<dbReference type="Proteomes" id="UP000009046">
    <property type="component" value="Unassembled WGS sequence"/>
</dbReference>
<keyword evidence="5" id="KW-0408">Iron</keyword>
<reference evidence="8" key="1">
    <citation type="submission" date="2007-04" db="EMBL/GenBank/DDBJ databases">
        <title>Annotation of Pediculus humanus corporis strain USDA.</title>
        <authorList>
            <person name="Kirkness E."/>
            <person name="Hannick L."/>
            <person name="Hass B."/>
            <person name="Bruggner R."/>
            <person name="Lawson D."/>
            <person name="Bidwell S."/>
            <person name="Joardar V."/>
            <person name="Caler E."/>
            <person name="Walenz B."/>
            <person name="Inman J."/>
            <person name="Schobel S."/>
            <person name="Galinsky K."/>
            <person name="Amedeo P."/>
            <person name="Strausberg R."/>
        </authorList>
    </citation>
    <scope>NUCLEOTIDE SEQUENCE</scope>
    <source>
        <strain evidence="8">USDA</strain>
    </source>
</reference>
<keyword evidence="10" id="KW-1185">Reference proteome</keyword>
<reference evidence="9" key="3">
    <citation type="submission" date="2021-02" db="UniProtKB">
        <authorList>
            <consortium name="EnsemblMetazoa"/>
        </authorList>
    </citation>
    <scope>IDENTIFICATION</scope>
    <source>
        <strain evidence="9">USDA</strain>
    </source>
</reference>
<evidence type="ECO:0000256" key="5">
    <source>
        <dbReference type="ARBA" id="ARBA00023004"/>
    </source>
</evidence>
<dbReference type="InterPro" id="IPR051872">
    <property type="entry name" value="Cytochrome_b5/Flavoprotein_Rdt"/>
</dbReference>
<dbReference type="SUPFAM" id="SSF52343">
    <property type="entry name" value="Ferredoxin reductase-like, C-terminal NADP-linked domain"/>
    <property type="match status" value="1"/>
</dbReference>
<protein>
    <submittedName>
        <fullName evidence="8">NADH-cytochrome b5 reductase, putative</fullName>
        <ecNumber evidence="8">1.6.2.2</ecNumber>
    </submittedName>
</protein>
<dbReference type="SUPFAM" id="SSF63380">
    <property type="entry name" value="Riboflavin synthase domain-like"/>
    <property type="match status" value="1"/>
</dbReference>
<reference evidence="8" key="2">
    <citation type="submission" date="2007-04" db="EMBL/GenBank/DDBJ databases">
        <title>The genome of the human body louse.</title>
        <authorList>
            <consortium name="The Human Body Louse Genome Consortium"/>
            <person name="Kirkness E."/>
            <person name="Walenz B."/>
            <person name="Hass B."/>
            <person name="Bruggner R."/>
            <person name="Strausberg R."/>
        </authorList>
    </citation>
    <scope>NUCLEOTIDE SEQUENCE</scope>
    <source>
        <strain evidence="8">USDA</strain>
    </source>
</reference>
<dbReference type="InterPro" id="IPR039261">
    <property type="entry name" value="FNR_nucleotide-bd"/>
</dbReference>
<feature type="domain" description="Cytochrome b5 heme-binding" evidence="6">
    <location>
        <begin position="39"/>
        <end position="115"/>
    </location>
</feature>
<evidence type="ECO:0000256" key="1">
    <source>
        <dbReference type="ARBA" id="ARBA00006105"/>
    </source>
</evidence>
<dbReference type="InterPro" id="IPR008978">
    <property type="entry name" value="HSP20-like_chaperone"/>
</dbReference>
<dbReference type="InterPro" id="IPR001199">
    <property type="entry name" value="Cyt_B5-like_heme/steroid-bd"/>
</dbReference>
<evidence type="ECO:0000313" key="8">
    <source>
        <dbReference type="EMBL" id="EEB15590.1"/>
    </source>
</evidence>
<evidence type="ECO:0000256" key="3">
    <source>
        <dbReference type="ARBA" id="ARBA00022723"/>
    </source>
</evidence>
<sequence length="509" mass="58997">MLSSGNPRNKVALNPGHSLMDWIRLGNSGKDLTGVGGVLKDVPLDELAEHNSKENAWISLRGKVYNVSHYMNFHPGGVPELMKGVGKDATKLFTEIHPWVNYESILQKCLVGRLVKNNPTATSDDFEKAFFENIKCTEEEKEEKFKKEKKNDEFEAGCSEDSFFESDIKMCWCQTTQCIKFIFQCKISSPQILVKLKPEQHLRILIRVKKKLHLYCFKLERKVLWPCVVKVNTDTGKVELEFEKKEEGIWNTYGENDKNHGMMMTRVDEIEEYHKAKIININQITHNVRTFVFKFVDKVLMWVPIGHDVRIRGIIEGIDYAKQYTPIPPYLPHGEPTLRHWHHDYLCFMVKYYSEGALTPYLFGKKEQDVVEIGGMSGNFNIRKLNNVKKLYLIAAGSGLSPMLKIIVWAISKKDQIKSMNLLFLNRYEEDIIWKKELDDLSKKEKWFKITYCLSQPNSSWNGLIGRIDENILDNYLLTDKDEPSKNSLIDNFFISACGPIKFTEMIQE</sequence>
<evidence type="ECO:0000256" key="2">
    <source>
        <dbReference type="ARBA" id="ARBA00022617"/>
    </source>
</evidence>
<dbReference type="GeneID" id="8240229"/>
<dbReference type="FunFam" id="3.10.120.10:FF:000001">
    <property type="entry name" value="Cytochrome b5 reductase 4"/>
    <property type="match status" value="1"/>
</dbReference>
<gene>
    <name evidence="9" type="primary">8240229</name>
    <name evidence="8" type="ORF">Phum_PHUM376170</name>
</gene>
<evidence type="ECO:0000313" key="10">
    <source>
        <dbReference type="Proteomes" id="UP000009046"/>
    </source>
</evidence>
<dbReference type="Gene3D" id="3.40.50.80">
    <property type="entry name" value="Nucleotide-binding domain of ferredoxin-NADP reductase (FNR) module"/>
    <property type="match status" value="1"/>
</dbReference>
<dbReference type="PROSITE" id="PS51384">
    <property type="entry name" value="FAD_FR"/>
    <property type="match status" value="1"/>
</dbReference>
<dbReference type="eggNOG" id="KOG0536">
    <property type="taxonomic scope" value="Eukaryota"/>
</dbReference>
<dbReference type="GO" id="GO:0006801">
    <property type="term" value="P:superoxide metabolic process"/>
    <property type="evidence" value="ECO:0007669"/>
    <property type="project" value="TreeGrafter"/>
</dbReference>
<dbReference type="PROSITE" id="PS00191">
    <property type="entry name" value="CYTOCHROME_B5_1"/>
    <property type="match status" value="1"/>
</dbReference>
<dbReference type="CDD" id="cd06183">
    <property type="entry name" value="cyt_b5_reduct_like"/>
    <property type="match status" value="1"/>
</dbReference>
<dbReference type="AlphaFoldDB" id="E0VQD4"/>
<dbReference type="KEGG" id="phu:Phum_PHUM376170"/>
<dbReference type="GO" id="GO:0090524">
    <property type="term" value="F:cytochrome-b5 reductase activity, acting on NADH"/>
    <property type="evidence" value="ECO:0007669"/>
    <property type="project" value="UniProtKB-EC"/>
</dbReference>
<dbReference type="Pfam" id="PF00970">
    <property type="entry name" value="FAD_binding_6"/>
    <property type="match status" value="1"/>
</dbReference>
<keyword evidence="4 8" id="KW-0560">Oxidoreductase</keyword>
<dbReference type="InterPro" id="IPR017927">
    <property type="entry name" value="FAD-bd_FR_type"/>
</dbReference>
<dbReference type="InterPro" id="IPR008333">
    <property type="entry name" value="Cbr1-like_FAD-bd_dom"/>
</dbReference>
<dbReference type="PRINTS" id="PR00406">
    <property type="entry name" value="CYTB5RDTASE"/>
</dbReference>
<dbReference type="InterPro" id="IPR036400">
    <property type="entry name" value="Cyt_B5-like_heme/steroid_sf"/>
</dbReference>
<dbReference type="InParanoid" id="E0VQD4"/>
<dbReference type="Gene3D" id="3.10.120.10">
    <property type="entry name" value="Cytochrome b5-like heme/steroid binding domain"/>
    <property type="match status" value="1"/>
</dbReference>
<dbReference type="GO" id="GO:0005783">
    <property type="term" value="C:endoplasmic reticulum"/>
    <property type="evidence" value="ECO:0007669"/>
    <property type="project" value="TreeGrafter"/>
</dbReference>
<dbReference type="Gene3D" id="2.40.30.10">
    <property type="entry name" value="Translation factors"/>
    <property type="match status" value="1"/>
</dbReference>
<dbReference type="Pfam" id="PF00173">
    <property type="entry name" value="Cyt-b5"/>
    <property type="match status" value="1"/>
</dbReference>
<dbReference type="InterPro" id="IPR001433">
    <property type="entry name" value="OxRdtase_FAD/NAD-bd"/>
</dbReference>
<dbReference type="VEuPathDB" id="VectorBase:PHUM376170"/>
<name>E0VQD4_PEDHC</name>
<dbReference type="PROSITE" id="PS50255">
    <property type="entry name" value="CYTOCHROME_B5_2"/>
    <property type="match status" value="1"/>
</dbReference>